<accession>A0A1M7SQ25</accession>
<organism evidence="1 2">
    <name type="scientific">Bradyrhizobium erythrophlei</name>
    <dbReference type="NCBI Taxonomy" id="1437360"/>
    <lineage>
        <taxon>Bacteria</taxon>
        <taxon>Pseudomonadati</taxon>
        <taxon>Pseudomonadota</taxon>
        <taxon>Alphaproteobacteria</taxon>
        <taxon>Hyphomicrobiales</taxon>
        <taxon>Nitrobacteraceae</taxon>
        <taxon>Bradyrhizobium</taxon>
    </lineage>
</organism>
<protein>
    <submittedName>
        <fullName evidence="1">Uncharacterized protein</fullName>
    </submittedName>
</protein>
<sequence>MARVRLLAFGAQLCRIKEQILEFNRLIRGWLRSNEMSMRLEDAPASVRCWPLLWLLPLLIQVLVIRTQLLRQSYRAETALERRQK</sequence>
<dbReference type="AlphaFoldDB" id="A0A1M7SQ25"/>
<keyword evidence="2" id="KW-1185">Reference proteome</keyword>
<evidence type="ECO:0000313" key="1">
    <source>
        <dbReference type="EMBL" id="SHN60526.1"/>
    </source>
</evidence>
<dbReference type="Proteomes" id="UP000184096">
    <property type="component" value="Chromosome I"/>
</dbReference>
<proteinExistence type="predicted"/>
<name>A0A1M7SQ25_9BRAD</name>
<gene>
    <name evidence="1" type="ORF">SAMN05444170_0009</name>
</gene>
<reference evidence="2" key="1">
    <citation type="submission" date="2016-11" db="EMBL/GenBank/DDBJ databases">
        <authorList>
            <person name="Varghese N."/>
            <person name="Submissions S."/>
        </authorList>
    </citation>
    <scope>NUCLEOTIDE SEQUENCE [LARGE SCALE GENOMIC DNA]</scope>
    <source>
        <strain evidence="2">GAS401</strain>
    </source>
</reference>
<evidence type="ECO:0000313" key="2">
    <source>
        <dbReference type="Proteomes" id="UP000184096"/>
    </source>
</evidence>
<dbReference type="EMBL" id="LT670849">
    <property type="protein sequence ID" value="SHN60526.1"/>
    <property type="molecule type" value="Genomic_DNA"/>
</dbReference>